<dbReference type="EMBL" id="KZ502042">
    <property type="protein sequence ID" value="PKU84596.1"/>
    <property type="molecule type" value="Genomic_DNA"/>
</dbReference>
<evidence type="ECO:0000313" key="1">
    <source>
        <dbReference type="EMBL" id="PKU84596.1"/>
    </source>
</evidence>
<accession>A0A2I0X9M1</accession>
<keyword evidence="2" id="KW-1185">Reference proteome</keyword>
<reference evidence="1 2" key="2">
    <citation type="journal article" date="2017" name="Nature">
        <title>The Apostasia genome and the evolution of orchids.</title>
        <authorList>
            <person name="Zhang G.Q."/>
            <person name="Liu K.W."/>
            <person name="Li Z."/>
            <person name="Lohaus R."/>
            <person name="Hsiao Y.Y."/>
            <person name="Niu S.C."/>
            <person name="Wang J.Y."/>
            <person name="Lin Y.C."/>
            <person name="Xu Q."/>
            <person name="Chen L.J."/>
            <person name="Yoshida K."/>
            <person name="Fujiwara S."/>
            <person name="Wang Z.W."/>
            <person name="Zhang Y.Q."/>
            <person name="Mitsuda N."/>
            <person name="Wang M."/>
            <person name="Liu G.H."/>
            <person name="Pecoraro L."/>
            <person name="Huang H.X."/>
            <person name="Xiao X.J."/>
            <person name="Lin M."/>
            <person name="Wu X.Y."/>
            <person name="Wu W.L."/>
            <person name="Chen Y.Y."/>
            <person name="Chang S.B."/>
            <person name="Sakamoto S."/>
            <person name="Ohme-Takagi M."/>
            <person name="Yagi M."/>
            <person name="Zeng S.J."/>
            <person name="Shen C.Y."/>
            <person name="Yeh C.M."/>
            <person name="Luo Y.B."/>
            <person name="Tsai W.C."/>
            <person name="Van de Peer Y."/>
            <person name="Liu Z.J."/>
        </authorList>
    </citation>
    <scope>NUCLEOTIDE SEQUENCE [LARGE SCALE GENOMIC DNA]</scope>
    <source>
        <tissue evidence="1">The whole plant</tissue>
    </source>
</reference>
<name>A0A2I0X9M1_9ASPA</name>
<dbReference type="Proteomes" id="UP000233837">
    <property type="component" value="Unassembled WGS sequence"/>
</dbReference>
<organism evidence="1 2">
    <name type="scientific">Dendrobium catenatum</name>
    <dbReference type="NCBI Taxonomy" id="906689"/>
    <lineage>
        <taxon>Eukaryota</taxon>
        <taxon>Viridiplantae</taxon>
        <taxon>Streptophyta</taxon>
        <taxon>Embryophyta</taxon>
        <taxon>Tracheophyta</taxon>
        <taxon>Spermatophyta</taxon>
        <taxon>Magnoliopsida</taxon>
        <taxon>Liliopsida</taxon>
        <taxon>Asparagales</taxon>
        <taxon>Orchidaceae</taxon>
        <taxon>Epidendroideae</taxon>
        <taxon>Malaxideae</taxon>
        <taxon>Dendrobiinae</taxon>
        <taxon>Dendrobium</taxon>
    </lineage>
</organism>
<dbReference type="AlphaFoldDB" id="A0A2I0X9M1"/>
<evidence type="ECO:0000313" key="2">
    <source>
        <dbReference type="Proteomes" id="UP000233837"/>
    </source>
</evidence>
<reference evidence="1 2" key="1">
    <citation type="journal article" date="2016" name="Sci. Rep.">
        <title>The Dendrobium catenatum Lindl. genome sequence provides insights into polysaccharide synthase, floral development and adaptive evolution.</title>
        <authorList>
            <person name="Zhang G.Q."/>
            <person name="Xu Q."/>
            <person name="Bian C."/>
            <person name="Tsai W.C."/>
            <person name="Yeh C.M."/>
            <person name="Liu K.W."/>
            <person name="Yoshida K."/>
            <person name="Zhang L.S."/>
            <person name="Chang S.B."/>
            <person name="Chen F."/>
            <person name="Shi Y."/>
            <person name="Su Y.Y."/>
            <person name="Zhang Y.Q."/>
            <person name="Chen L.J."/>
            <person name="Yin Y."/>
            <person name="Lin M."/>
            <person name="Huang H."/>
            <person name="Deng H."/>
            <person name="Wang Z.W."/>
            <person name="Zhu S.L."/>
            <person name="Zhao X."/>
            <person name="Deng C."/>
            <person name="Niu S.C."/>
            <person name="Huang J."/>
            <person name="Wang M."/>
            <person name="Liu G.H."/>
            <person name="Yang H.J."/>
            <person name="Xiao X.J."/>
            <person name="Hsiao Y.Y."/>
            <person name="Wu W.L."/>
            <person name="Chen Y.Y."/>
            <person name="Mitsuda N."/>
            <person name="Ohme-Takagi M."/>
            <person name="Luo Y.B."/>
            <person name="Van de Peer Y."/>
            <person name="Liu Z.J."/>
        </authorList>
    </citation>
    <scope>NUCLEOTIDE SEQUENCE [LARGE SCALE GENOMIC DNA]</scope>
    <source>
        <tissue evidence="1">The whole plant</tissue>
    </source>
</reference>
<proteinExistence type="predicted"/>
<sequence>MMEAITLSEKGKLLHLHLQMLVNYSFRKWSITLIILRVFLINALIKFRLTYTSRTHNISWIWARFEEVINDCSVALSLNARPFLPNAVGSDNNVILAPIYAGNLLNSVGGDLMMETGVVGSVLDEAPSLQIVSSENEEGGTDVIVSVAVEMARGEGIPIINNLVEVPVTMVDTHKMANCVGNPAGMEIRNQKNWLIDSSDDESYSEFYESENDLSLVRSSNVANRGKFWGKG</sequence>
<protein>
    <submittedName>
        <fullName evidence="1">Uncharacterized protein</fullName>
    </submittedName>
</protein>
<gene>
    <name evidence="1" type="ORF">MA16_Dca027063</name>
</gene>